<keyword evidence="4 7" id="KW-0732">Signal</keyword>
<protein>
    <recommendedName>
        <fullName evidence="7">Cytochrome c-type biogenesis protein</fullName>
    </recommendedName>
</protein>
<dbReference type="InterPro" id="IPR005616">
    <property type="entry name" value="CcmH/CycL/Ccl2/NrfF_N"/>
</dbReference>
<name>A0ABW9XCZ4_9SPHN</name>
<keyword evidence="2 7" id="KW-0349">Heme</keyword>
<keyword evidence="10" id="KW-1185">Reference proteome</keyword>
<comment type="similarity">
    <text evidence="1 7">Belongs to the CcmH/CycL/Ccl2/NrfF family.</text>
</comment>
<evidence type="ECO:0000256" key="2">
    <source>
        <dbReference type="ARBA" id="ARBA00022617"/>
    </source>
</evidence>
<dbReference type="PANTHER" id="PTHR47870:SF1">
    <property type="entry name" value="CYTOCHROME C-TYPE BIOGENESIS PROTEIN CCMH"/>
    <property type="match status" value="1"/>
</dbReference>
<comment type="function">
    <text evidence="7">Possible subunit of a heme lyase.</text>
</comment>
<feature type="domain" description="CcmH/CycL/Ccl2/NrfF N-terminal" evidence="8">
    <location>
        <begin position="9"/>
        <end position="110"/>
    </location>
</feature>
<dbReference type="CDD" id="cd16378">
    <property type="entry name" value="CcmH_N"/>
    <property type="match status" value="1"/>
</dbReference>
<keyword evidence="3 7" id="KW-0479">Metal-binding</keyword>
<dbReference type="EMBL" id="JAAAPO010000002">
    <property type="protein sequence ID" value="NBC36406.1"/>
    <property type="molecule type" value="Genomic_DNA"/>
</dbReference>
<proteinExistence type="inferred from homology"/>
<evidence type="ECO:0000256" key="4">
    <source>
        <dbReference type="ARBA" id="ARBA00022729"/>
    </source>
</evidence>
<accession>A0ABW9XCZ4</accession>
<evidence type="ECO:0000313" key="9">
    <source>
        <dbReference type="EMBL" id="NBC36406.1"/>
    </source>
</evidence>
<evidence type="ECO:0000256" key="5">
    <source>
        <dbReference type="ARBA" id="ARBA00022748"/>
    </source>
</evidence>
<evidence type="ECO:0000256" key="3">
    <source>
        <dbReference type="ARBA" id="ARBA00022723"/>
    </source>
</evidence>
<comment type="caution">
    <text evidence="9">The sequence shown here is derived from an EMBL/GenBank/DDBJ whole genome shotgun (WGS) entry which is preliminary data.</text>
</comment>
<keyword evidence="7" id="KW-0472">Membrane</keyword>
<dbReference type="Gene3D" id="1.10.8.640">
    <property type="entry name" value="Cytochrome C biogenesis protein"/>
    <property type="match status" value="1"/>
</dbReference>
<feature type="transmembrane region" description="Helical" evidence="7">
    <location>
        <begin position="88"/>
        <end position="105"/>
    </location>
</feature>
<evidence type="ECO:0000256" key="7">
    <source>
        <dbReference type="RuleBase" id="RU364112"/>
    </source>
</evidence>
<dbReference type="Pfam" id="PF03918">
    <property type="entry name" value="CcmH"/>
    <property type="match status" value="1"/>
</dbReference>
<dbReference type="RefSeq" id="WP_161717716.1">
    <property type="nucleotide sequence ID" value="NZ_JAAAPO010000002.1"/>
</dbReference>
<evidence type="ECO:0000259" key="8">
    <source>
        <dbReference type="Pfam" id="PF03918"/>
    </source>
</evidence>
<gene>
    <name evidence="9" type="ORF">GTZ99_07550</name>
</gene>
<evidence type="ECO:0000256" key="6">
    <source>
        <dbReference type="ARBA" id="ARBA00023004"/>
    </source>
</evidence>
<sequence>MPPAPYAWRQLEDPAKEAKARDLMATLRCLVCQSQSILDSDAQIAGDMRSQVRERIAAGEDPEAIRQWLIQRYGDYVSYEPTLSASTWPLFAAPAALMLLAVVLLRRRFTGGSAGQGENA</sequence>
<organism evidence="9 10">
    <name type="scientific">Novosphingobium ovatum</name>
    <dbReference type="NCBI Taxonomy" id="1908523"/>
    <lineage>
        <taxon>Bacteria</taxon>
        <taxon>Pseudomonadati</taxon>
        <taxon>Pseudomonadota</taxon>
        <taxon>Alphaproteobacteria</taxon>
        <taxon>Sphingomonadales</taxon>
        <taxon>Sphingomonadaceae</taxon>
        <taxon>Novosphingobium</taxon>
    </lineage>
</organism>
<keyword evidence="5" id="KW-0201">Cytochrome c-type biogenesis</keyword>
<evidence type="ECO:0000256" key="1">
    <source>
        <dbReference type="ARBA" id="ARBA00010342"/>
    </source>
</evidence>
<keyword evidence="7" id="KW-0812">Transmembrane</keyword>
<keyword evidence="6 7" id="KW-0408">Iron</keyword>
<dbReference type="PANTHER" id="PTHR47870">
    <property type="entry name" value="CYTOCHROME C-TYPE BIOGENESIS PROTEIN CCMH"/>
    <property type="match status" value="1"/>
</dbReference>
<dbReference type="InterPro" id="IPR038297">
    <property type="entry name" value="CcmH/CycL/NrfF/Ccl2_sf"/>
</dbReference>
<evidence type="ECO:0000313" key="10">
    <source>
        <dbReference type="Proteomes" id="UP000753724"/>
    </source>
</evidence>
<dbReference type="Proteomes" id="UP000753724">
    <property type="component" value="Unassembled WGS sequence"/>
</dbReference>
<dbReference type="InterPro" id="IPR051263">
    <property type="entry name" value="C-type_cytochrome_biogenesis"/>
</dbReference>
<keyword evidence="7" id="KW-1133">Transmembrane helix</keyword>
<reference evidence="10" key="1">
    <citation type="submission" date="2020-01" db="EMBL/GenBank/DDBJ databases">
        <title>Sphingomonas sp. strain CSW-10.</title>
        <authorList>
            <person name="Chen W.-M."/>
        </authorList>
    </citation>
    <scope>NUCLEOTIDE SEQUENCE [LARGE SCALE GENOMIC DNA]</scope>
    <source>
        <strain evidence="10">FSY-8</strain>
    </source>
</reference>